<dbReference type="OrthoDB" id="9806844at2"/>
<sequence>MSTIKDAARRLDVTAADLPLHCPLPDSPLWSRHPRVFLDVLKTGTATCPYCSTEYAFTGERPKGHH</sequence>
<dbReference type="Pfam" id="PF10276">
    <property type="entry name" value="zf-CHCC"/>
    <property type="match status" value="1"/>
</dbReference>
<dbReference type="EMBL" id="LFZK01000001">
    <property type="protein sequence ID" value="KYC29156.1"/>
    <property type="molecule type" value="Genomic_DNA"/>
</dbReference>
<dbReference type="Proteomes" id="UP000243416">
    <property type="component" value="Unassembled WGS sequence"/>
</dbReference>
<dbReference type="InterPro" id="IPR019401">
    <property type="entry name" value="Znf_CHCC"/>
</dbReference>
<comment type="caution">
    <text evidence="1">The sequence shown here is derived from an EMBL/GenBank/DDBJ whole genome shotgun (WGS) entry which is preliminary data.</text>
</comment>
<keyword evidence="2" id="KW-1185">Reference proteome</keyword>
<organism evidence="1 2">
    <name type="scientific">Sterolibacterium denitrificans</name>
    <dbReference type="NCBI Taxonomy" id="157592"/>
    <lineage>
        <taxon>Bacteria</taxon>
        <taxon>Pseudomonadati</taxon>
        <taxon>Pseudomonadota</taxon>
        <taxon>Betaproteobacteria</taxon>
        <taxon>Nitrosomonadales</taxon>
        <taxon>Sterolibacteriaceae</taxon>
        <taxon>Sterolibacterium</taxon>
    </lineage>
</organism>
<dbReference type="Gene3D" id="2.60.260.40">
    <property type="entry name" value="q5lls5 like domains"/>
    <property type="match status" value="1"/>
</dbReference>
<evidence type="ECO:0000313" key="2">
    <source>
        <dbReference type="Proteomes" id="UP000243416"/>
    </source>
</evidence>
<reference evidence="1 2" key="1">
    <citation type="journal article" date="2016" name="ISME J.">
        <title>Integrated multi-omics analyses reveal the biochemical mechanisms and phylogenetic relevance of anaerobic androgen biodegradation in the environment.</title>
        <authorList>
            <person name="Yang F.C."/>
            <person name="Chen Y.L."/>
            <person name="Tang S.L."/>
            <person name="Yu C.P."/>
            <person name="Wang P.H."/>
            <person name="Ismail W."/>
            <person name="Wang C.H."/>
            <person name="Ding J.Y."/>
            <person name="Yang C.Y."/>
            <person name="Yang C.Y."/>
            <person name="Chiang Y.R."/>
        </authorList>
    </citation>
    <scope>NUCLEOTIDE SEQUENCE [LARGE SCALE GENOMIC DNA]</scope>
    <source>
        <strain evidence="1 2">DSM 13999</strain>
    </source>
</reference>
<dbReference type="AlphaFoldDB" id="A0A656Z9V0"/>
<gene>
    <name evidence="1" type="ORF">ACY05_00850</name>
</gene>
<accession>A0A656Z9V0</accession>
<protein>
    <submittedName>
        <fullName evidence="1">Uncharacterized protein</fullName>
    </submittedName>
</protein>
<proteinExistence type="predicted"/>
<dbReference type="RefSeq" id="WP_067169494.1">
    <property type="nucleotide sequence ID" value="NZ_LFZK01000001.1"/>
</dbReference>
<name>A0A656Z9V0_9PROT</name>
<evidence type="ECO:0000313" key="1">
    <source>
        <dbReference type="EMBL" id="KYC29156.1"/>
    </source>
</evidence>